<evidence type="ECO:0000259" key="1">
    <source>
        <dbReference type="SMART" id="SM01321"/>
    </source>
</evidence>
<sequence>MARVARRESPSGYYHVMVRGNNRETIFSKRFEKQYFIELLSLKQDEGRISIVAYCIMDNHAHLLIHSDLVEMSEIIKWINVKYALRYNFIHDRIGHVFQGRYKSEIISTDSYLLQAIKYIHNNPVKAGIVSEPLNYPWSSYKSYLENSEEMLLNLDEKQIVLDMFSGSLNDFNKFHLSHEKIVEEDYEFIDIKQDIDLYREERAQIIIENYCLQQGITDAKEFYNKRDAYEKMIIELLKSTKLSHRKISELMNTTRGTIHSIAKKQL</sequence>
<organism evidence="2 3">
    <name type="scientific">Sedimentibacter acidaminivorans</name>
    <dbReference type="NCBI Taxonomy" id="913099"/>
    <lineage>
        <taxon>Bacteria</taxon>
        <taxon>Bacillati</taxon>
        <taxon>Bacillota</taxon>
        <taxon>Tissierellia</taxon>
        <taxon>Sedimentibacter</taxon>
    </lineage>
</organism>
<dbReference type="Pfam" id="PF01797">
    <property type="entry name" value="Y1_Tnp"/>
    <property type="match status" value="1"/>
</dbReference>
<dbReference type="Gene3D" id="3.30.70.1290">
    <property type="entry name" value="Transposase IS200-like"/>
    <property type="match status" value="1"/>
</dbReference>
<dbReference type="InterPro" id="IPR002686">
    <property type="entry name" value="Transposase_17"/>
</dbReference>
<dbReference type="PANTHER" id="PTHR34322:SF2">
    <property type="entry name" value="TRANSPOSASE IS200-LIKE DOMAIN-CONTAINING PROTEIN"/>
    <property type="match status" value="1"/>
</dbReference>
<accession>A0ABS4GHV2</accession>
<dbReference type="InterPro" id="IPR036515">
    <property type="entry name" value="Transposase_17_sf"/>
</dbReference>
<evidence type="ECO:0000313" key="2">
    <source>
        <dbReference type="EMBL" id="MBP1927276.1"/>
    </source>
</evidence>
<dbReference type="Proteomes" id="UP001519342">
    <property type="component" value="Unassembled WGS sequence"/>
</dbReference>
<comment type="caution">
    <text evidence="2">The sequence shown here is derived from an EMBL/GenBank/DDBJ whole genome shotgun (WGS) entry which is preliminary data.</text>
</comment>
<dbReference type="SUPFAM" id="SSF143422">
    <property type="entry name" value="Transposase IS200-like"/>
    <property type="match status" value="1"/>
</dbReference>
<feature type="domain" description="Transposase IS200-like" evidence="1">
    <location>
        <begin position="9"/>
        <end position="123"/>
    </location>
</feature>
<gene>
    <name evidence="2" type="ORF">J2Z76_003173</name>
</gene>
<evidence type="ECO:0000313" key="3">
    <source>
        <dbReference type="Proteomes" id="UP001519342"/>
    </source>
</evidence>
<protein>
    <submittedName>
        <fullName evidence="2">REP element-mobilizing transposase RayT</fullName>
    </submittedName>
</protein>
<dbReference type="EMBL" id="JAGGKS010000011">
    <property type="protein sequence ID" value="MBP1927276.1"/>
    <property type="molecule type" value="Genomic_DNA"/>
</dbReference>
<name>A0ABS4GHV2_9FIRM</name>
<keyword evidence="3" id="KW-1185">Reference proteome</keyword>
<dbReference type="SMART" id="SM01321">
    <property type="entry name" value="Y1_Tnp"/>
    <property type="match status" value="1"/>
</dbReference>
<reference evidence="2 3" key="1">
    <citation type="submission" date="2021-03" db="EMBL/GenBank/DDBJ databases">
        <title>Genomic Encyclopedia of Type Strains, Phase IV (KMG-IV): sequencing the most valuable type-strain genomes for metagenomic binning, comparative biology and taxonomic classification.</title>
        <authorList>
            <person name="Goeker M."/>
        </authorList>
    </citation>
    <scope>NUCLEOTIDE SEQUENCE [LARGE SCALE GENOMIC DNA]</scope>
    <source>
        <strain evidence="2 3">DSM 24004</strain>
    </source>
</reference>
<dbReference type="PANTHER" id="PTHR34322">
    <property type="entry name" value="TRANSPOSASE, Y1_TNP DOMAIN-CONTAINING"/>
    <property type="match status" value="1"/>
</dbReference>
<proteinExistence type="predicted"/>
<dbReference type="RefSeq" id="WP_209512985.1">
    <property type="nucleotide sequence ID" value="NZ_JAGGKS010000011.1"/>
</dbReference>